<dbReference type="InterPro" id="IPR000212">
    <property type="entry name" value="DNA_helicase_UvrD/REP"/>
</dbReference>
<gene>
    <name evidence="15" type="ORF">MNR06_06450</name>
</gene>
<keyword evidence="16" id="KW-1185">Reference proteome</keyword>
<accession>A0ABY4CK27</accession>
<sequence length="675" mass="76594">MDWLKGLNPEQQKAVKHNFGPLLILAGAGSGKTTVLVSRTGRLISERVAKANEICVLTFTNKAARELKHRVGAKLGNTGKGLWAGTFHSFGLQILRRFHKHANLSPYFGIVDQSDCNSILKDLIKDIKNSGKDKFDVDKILTMINDRRTGLAVQTEGFDEYHEMVEVLTPKFAKRLEHLGVVDFEGLLIKPLQLFKENPDILEKVQASFSQVMVDEFQDTNRMQMDLIAQLIASHRNITVVGDDDQSIYGWRGAEVKNILNFPQEYKGCEVIKLERNYRSSAEILAVANAAISKNKNRHGKILRAEIAQSTGELPELFLLEREEDECEFVMSEILHWQRQGYKYKDFAVLYRSNTQGGLIEASLRRANIPYNISGGTSIFDRREIKDLMAYLKQALAPNEVSLRRIINVPTRGIGDTTIEKLSEFALKKRINFVDACRFWKEAEVQEKAGESIDQLMKFIEDLPTNILDFQVGSSPGAKMVEIFQNIGYREYVYGTAADPTSAEKKWMVVEILGRILDSYLGRRSYDVENIKSFVDSMLLRDDMSDEEEEPNKVQLMTLHASKGLEFPLVILAGLEEDLLPHKNLGSDIDEERRLFYVGVTRAKKKLVMSRCQQRKKNGVVRPVAPSRFLLEIPTELYKEFPLGARPVTGQEREDLVASFLSKLDSKLPPPKKTF</sequence>
<dbReference type="Proteomes" id="UP000830116">
    <property type="component" value="Chromosome"/>
</dbReference>
<comment type="similarity">
    <text evidence="1">Belongs to the helicase family. UvrD subfamily.</text>
</comment>
<feature type="binding site" evidence="12">
    <location>
        <begin position="26"/>
        <end position="33"/>
    </location>
    <ligand>
        <name>ATP</name>
        <dbReference type="ChEBI" id="CHEBI:30616"/>
    </ligand>
</feature>
<evidence type="ECO:0000259" key="14">
    <source>
        <dbReference type="PROSITE" id="PS51217"/>
    </source>
</evidence>
<dbReference type="PANTHER" id="PTHR11070:SF2">
    <property type="entry name" value="ATP-DEPENDENT DNA HELICASE SRS2"/>
    <property type="match status" value="1"/>
</dbReference>
<dbReference type="Pfam" id="PF00580">
    <property type="entry name" value="UvrD-helicase"/>
    <property type="match status" value="1"/>
</dbReference>
<keyword evidence="4 12" id="KW-0347">Helicase</keyword>
<keyword evidence="5 12" id="KW-0067">ATP-binding</keyword>
<evidence type="ECO:0000256" key="9">
    <source>
        <dbReference type="ARBA" id="ARBA00034808"/>
    </source>
</evidence>
<evidence type="ECO:0000256" key="12">
    <source>
        <dbReference type="PROSITE-ProRule" id="PRU00560"/>
    </source>
</evidence>
<feature type="domain" description="UvrD-like helicase ATP-binding" evidence="13">
    <location>
        <begin position="5"/>
        <end position="281"/>
    </location>
</feature>
<dbReference type="CDD" id="cd18807">
    <property type="entry name" value="SF1_C_UvrD"/>
    <property type="match status" value="1"/>
</dbReference>
<dbReference type="Gene3D" id="3.40.50.300">
    <property type="entry name" value="P-loop containing nucleotide triphosphate hydrolases"/>
    <property type="match status" value="2"/>
</dbReference>
<comment type="catalytic activity">
    <reaction evidence="8">
        <text>Couples ATP hydrolysis with the unwinding of duplex DNA by translocating in the 3'-5' direction.</text>
        <dbReference type="EC" id="5.6.2.4"/>
    </reaction>
</comment>
<proteinExistence type="inferred from homology"/>
<evidence type="ECO:0000313" key="16">
    <source>
        <dbReference type="Proteomes" id="UP000830116"/>
    </source>
</evidence>
<keyword evidence="6" id="KW-0238">DNA-binding</keyword>
<dbReference type="CDD" id="cd17932">
    <property type="entry name" value="DEXQc_UvrD"/>
    <property type="match status" value="1"/>
</dbReference>
<dbReference type="Gene3D" id="1.10.10.160">
    <property type="match status" value="1"/>
</dbReference>
<evidence type="ECO:0000256" key="4">
    <source>
        <dbReference type="ARBA" id="ARBA00022806"/>
    </source>
</evidence>
<dbReference type="InterPro" id="IPR014017">
    <property type="entry name" value="DNA_helicase_UvrD-like_C"/>
</dbReference>
<evidence type="ECO:0000259" key="13">
    <source>
        <dbReference type="PROSITE" id="PS51198"/>
    </source>
</evidence>
<dbReference type="PANTHER" id="PTHR11070">
    <property type="entry name" value="UVRD / RECB / PCRA DNA HELICASE FAMILY MEMBER"/>
    <property type="match status" value="1"/>
</dbReference>
<keyword evidence="2 12" id="KW-0547">Nucleotide-binding</keyword>
<dbReference type="InterPro" id="IPR014016">
    <property type="entry name" value="UvrD-like_ATP-bd"/>
</dbReference>
<protein>
    <recommendedName>
        <fullName evidence="9">DNA 3'-5' helicase</fullName>
        <ecNumber evidence="9">5.6.2.4</ecNumber>
    </recommendedName>
    <alternativeName>
        <fullName evidence="10">DNA 3'-5' helicase II</fullName>
    </alternativeName>
</protein>
<dbReference type="Gene3D" id="1.10.486.10">
    <property type="entry name" value="PCRA, domain 4"/>
    <property type="match status" value="1"/>
</dbReference>
<keyword evidence="7" id="KW-0413">Isomerase</keyword>
<evidence type="ECO:0000256" key="5">
    <source>
        <dbReference type="ARBA" id="ARBA00022840"/>
    </source>
</evidence>
<comment type="catalytic activity">
    <reaction evidence="11">
        <text>ATP + H2O = ADP + phosphate + H(+)</text>
        <dbReference type="Rhea" id="RHEA:13065"/>
        <dbReference type="ChEBI" id="CHEBI:15377"/>
        <dbReference type="ChEBI" id="CHEBI:15378"/>
        <dbReference type="ChEBI" id="CHEBI:30616"/>
        <dbReference type="ChEBI" id="CHEBI:43474"/>
        <dbReference type="ChEBI" id="CHEBI:456216"/>
        <dbReference type="EC" id="5.6.2.4"/>
    </reaction>
</comment>
<dbReference type="Pfam" id="PF13361">
    <property type="entry name" value="UvrD_C"/>
    <property type="match status" value="1"/>
</dbReference>
<evidence type="ECO:0000256" key="6">
    <source>
        <dbReference type="ARBA" id="ARBA00023125"/>
    </source>
</evidence>
<keyword evidence="3 12" id="KW-0378">Hydrolase</keyword>
<dbReference type="SUPFAM" id="SSF52540">
    <property type="entry name" value="P-loop containing nucleoside triphosphate hydrolases"/>
    <property type="match status" value="1"/>
</dbReference>
<name>A0ABY4CK27_9BACT</name>
<dbReference type="InterPro" id="IPR027417">
    <property type="entry name" value="P-loop_NTPase"/>
</dbReference>
<reference evidence="15" key="1">
    <citation type="submission" date="2022-03" db="EMBL/GenBank/DDBJ databases">
        <title>Genome Identification and Characterization of new species Bdellovibrio reynosense LBG001 sp. nov. from a Mexico soil sample.</title>
        <authorList>
            <person name="Camilli A."/>
            <person name="Ajao Y."/>
            <person name="Guo X."/>
        </authorList>
    </citation>
    <scope>NUCLEOTIDE SEQUENCE</scope>
    <source>
        <strain evidence="15">LBG001</strain>
    </source>
</reference>
<evidence type="ECO:0000256" key="3">
    <source>
        <dbReference type="ARBA" id="ARBA00022801"/>
    </source>
</evidence>
<evidence type="ECO:0000256" key="2">
    <source>
        <dbReference type="ARBA" id="ARBA00022741"/>
    </source>
</evidence>
<dbReference type="PROSITE" id="PS51217">
    <property type="entry name" value="UVRD_HELICASE_CTER"/>
    <property type="match status" value="1"/>
</dbReference>
<dbReference type="RefSeq" id="WP_243540282.1">
    <property type="nucleotide sequence ID" value="NZ_CP093442.1"/>
</dbReference>
<evidence type="ECO:0000256" key="8">
    <source>
        <dbReference type="ARBA" id="ARBA00034617"/>
    </source>
</evidence>
<dbReference type="EC" id="5.6.2.4" evidence="9"/>
<evidence type="ECO:0000256" key="1">
    <source>
        <dbReference type="ARBA" id="ARBA00009922"/>
    </source>
</evidence>
<dbReference type="InterPro" id="IPR013986">
    <property type="entry name" value="DExx_box_DNA_helicase_dom_sf"/>
</dbReference>
<evidence type="ECO:0000256" key="11">
    <source>
        <dbReference type="ARBA" id="ARBA00048988"/>
    </source>
</evidence>
<feature type="domain" description="UvrD-like helicase C-terminal" evidence="14">
    <location>
        <begin position="282"/>
        <end position="564"/>
    </location>
</feature>
<dbReference type="PROSITE" id="PS51198">
    <property type="entry name" value="UVRD_HELICASE_ATP_BIND"/>
    <property type="match status" value="1"/>
</dbReference>
<dbReference type="EMBL" id="CP093442">
    <property type="protein sequence ID" value="UOF02590.1"/>
    <property type="molecule type" value="Genomic_DNA"/>
</dbReference>
<evidence type="ECO:0000313" key="15">
    <source>
        <dbReference type="EMBL" id="UOF02590.1"/>
    </source>
</evidence>
<evidence type="ECO:0000256" key="10">
    <source>
        <dbReference type="ARBA" id="ARBA00034923"/>
    </source>
</evidence>
<evidence type="ECO:0000256" key="7">
    <source>
        <dbReference type="ARBA" id="ARBA00023235"/>
    </source>
</evidence>
<organism evidence="15 16">
    <name type="scientific">Bdellovibrio reynosensis</name>
    <dbReference type="NCBI Taxonomy" id="2835041"/>
    <lineage>
        <taxon>Bacteria</taxon>
        <taxon>Pseudomonadati</taxon>
        <taxon>Bdellovibrionota</taxon>
        <taxon>Bdellovibrionia</taxon>
        <taxon>Bdellovibrionales</taxon>
        <taxon>Pseudobdellovibrionaceae</taxon>
        <taxon>Bdellovibrio</taxon>
    </lineage>
</organism>